<evidence type="ECO:0000256" key="2">
    <source>
        <dbReference type="ARBA" id="ARBA00022629"/>
    </source>
</evidence>
<keyword evidence="7 9" id="KW-0119">Carbohydrate metabolism</keyword>
<keyword evidence="3 8" id="KW-0808">Transferase</keyword>
<evidence type="ECO:0000256" key="5">
    <source>
        <dbReference type="ARBA" id="ARBA00022777"/>
    </source>
</evidence>
<sequence>MSASGRADEAPLVLAHDLGTTGDKATLVTPTGEVVASVTVAYPVDFGADGKAEQHPDDWWNAFCRANRLLLAKHGVAPERVAAVSFSGQMMGAVLTDAAGRPTRPAIIWADTRAESQCARLIERVGMAEVYRITGHRANPTYSLAKLMWVRDNDPEAFAGSRRFSTAKDVILQRLTGMHVTDHSDASGTNAYDQLRAAWSDELLSASRLPRRLFPEIVASTTDLGAVRGAAAAEAGLAATTRVIAGGGDGPMGALGAGIVDRASGAYAYLGSSSWVSFADIAPLHDPQMRSMTYNHVIPGQFVPTATMQAGGASLDWIASVLRPGADDRFEQALAAAETSEASADGLYFLPHLLGERSPYWNPHARAVFAGLTMAHDQGNLVRAVIEGVAYNLRTGLVAFAESGHRFAAIAAIGGAAKSPLVARILADAWQLRVRPNSMGDHATSLGAAAIAAMGVGLLDRADVRSFVGKPSGDAVEPVLDATINAERYDTFMDAYRRMEGWFDR</sequence>
<gene>
    <name evidence="9 12" type="primary">xylB</name>
    <name evidence="12" type="ORF">MUN78_03295</name>
</gene>
<dbReference type="PIRSF" id="PIRSF000538">
    <property type="entry name" value="GlpK"/>
    <property type="match status" value="1"/>
</dbReference>
<dbReference type="PANTHER" id="PTHR43095">
    <property type="entry name" value="SUGAR KINASE"/>
    <property type="match status" value="1"/>
</dbReference>
<keyword evidence="2 9" id="KW-0859">Xylose metabolism</keyword>
<dbReference type="EC" id="2.7.1.17" evidence="9"/>
<dbReference type="InterPro" id="IPR000577">
    <property type="entry name" value="Carb_kinase_FGGY"/>
</dbReference>
<evidence type="ECO:0000256" key="1">
    <source>
        <dbReference type="ARBA" id="ARBA00009156"/>
    </source>
</evidence>
<dbReference type="InterPro" id="IPR043129">
    <property type="entry name" value="ATPase_NBD"/>
</dbReference>
<evidence type="ECO:0000313" key="12">
    <source>
        <dbReference type="EMBL" id="UOQ57876.1"/>
    </source>
</evidence>
<evidence type="ECO:0000256" key="6">
    <source>
        <dbReference type="ARBA" id="ARBA00022840"/>
    </source>
</evidence>
<comment type="catalytic activity">
    <reaction evidence="9">
        <text>D-xylulose + ATP = D-xylulose 5-phosphate + ADP + H(+)</text>
        <dbReference type="Rhea" id="RHEA:10964"/>
        <dbReference type="ChEBI" id="CHEBI:15378"/>
        <dbReference type="ChEBI" id="CHEBI:17140"/>
        <dbReference type="ChEBI" id="CHEBI:30616"/>
        <dbReference type="ChEBI" id="CHEBI:57737"/>
        <dbReference type="ChEBI" id="CHEBI:456216"/>
        <dbReference type="EC" id="2.7.1.17"/>
    </reaction>
</comment>
<evidence type="ECO:0000256" key="9">
    <source>
        <dbReference type="RuleBase" id="RU364073"/>
    </source>
</evidence>
<dbReference type="SUPFAM" id="SSF53067">
    <property type="entry name" value="Actin-like ATPase domain"/>
    <property type="match status" value="2"/>
</dbReference>
<name>A0ABY4FNQ1_9MICO</name>
<accession>A0ABY4FNQ1</accession>
<reference evidence="12 13" key="1">
    <citation type="submission" date="2022-04" db="EMBL/GenBank/DDBJ databases">
        <title>Leucobacter sp. isolated from rhizosphere of garlic.</title>
        <authorList>
            <person name="Won M."/>
            <person name="Lee C.-M."/>
            <person name="Woen H.-Y."/>
            <person name="Kwon S.-W."/>
        </authorList>
    </citation>
    <scope>NUCLEOTIDE SEQUENCE [LARGE SCALE GENOMIC DNA]</scope>
    <source>
        <strain evidence="12 13">H21R-40</strain>
    </source>
</reference>
<dbReference type="InterPro" id="IPR018484">
    <property type="entry name" value="FGGY_N"/>
</dbReference>
<dbReference type="Pfam" id="PF00370">
    <property type="entry name" value="FGGY_N"/>
    <property type="match status" value="1"/>
</dbReference>
<keyword evidence="5 8" id="KW-0418">Kinase</keyword>
<evidence type="ECO:0000259" key="11">
    <source>
        <dbReference type="Pfam" id="PF02782"/>
    </source>
</evidence>
<dbReference type="InterPro" id="IPR018485">
    <property type="entry name" value="FGGY_C"/>
</dbReference>
<proteinExistence type="inferred from homology"/>
<keyword evidence="6 9" id="KW-0067">ATP-binding</keyword>
<dbReference type="Gene3D" id="3.30.420.40">
    <property type="match status" value="2"/>
</dbReference>
<evidence type="ECO:0000256" key="7">
    <source>
        <dbReference type="ARBA" id="ARBA00023277"/>
    </source>
</evidence>
<dbReference type="EMBL" id="CP095045">
    <property type="protein sequence ID" value="UOQ57876.1"/>
    <property type="molecule type" value="Genomic_DNA"/>
</dbReference>
<keyword evidence="13" id="KW-1185">Reference proteome</keyword>
<dbReference type="InterPro" id="IPR006000">
    <property type="entry name" value="Xylulokinase"/>
</dbReference>
<feature type="domain" description="Carbohydrate kinase FGGY C-terminal" evidence="11">
    <location>
        <begin position="267"/>
        <end position="455"/>
    </location>
</feature>
<keyword evidence="4 9" id="KW-0547">Nucleotide-binding</keyword>
<evidence type="ECO:0000256" key="3">
    <source>
        <dbReference type="ARBA" id="ARBA00022679"/>
    </source>
</evidence>
<dbReference type="NCBIfam" id="TIGR01312">
    <property type="entry name" value="XylB"/>
    <property type="match status" value="1"/>
</dbReference>
<evidence type="ECO:0000256" key="8">
    <source>
        <dbReference type="RuleBase" id="RU003733"/>
    </source>
</evidence>
<dbReference type="InterPro" id="IPR050406">
    <property type="entry name" value="FGGY_Carb_Kinase"/>
</dbReference>
<dbReference type="InterPro" id="IPR018483">
    <property type="entry name" value="Carb_kinase_FGGY_CS"/>
</dbReference>
<dbReference type="RefSeq" id="WP_244728786.1">
    <property type="nucleotide sequence ID" value="NZ_CP095045.1"/>
</dbReference>
<organism evidence="12 13">
    <name type="scientific">Leucobacter allii</name>
    <dbReference type="NCBI Taxonomy" id="2932247"/>
    <lineage>
        <taxon>Bacteria</taxon>
        <taxon>Bacillati</taxon>
        <taxon>Actinomycetota</taxon>
        <taxon>Actinomycetes</taxon>
        <taxon>Micrococcales</taxon>
        <taxon>Microbacteriaceae</taxon>
        <taxon>Leucobacter</taxon>
    </lineage>
</organism>
<dbReference type="Proteomes" id="UP000831786">
    <property type="component" value="Chromosome"/>
</dbReference>
<dbReference type="GO" id="GO:0004856">
    <property type="term" value="F:D-xylulokinase activity"/>
    <property type="evidence" value="ECO:0007669"/>
    <property type="project" value="UniProtKB-EC"/>
</dbReference>
<feature type="domain" description="Carbohydrate kinase FGGY N-terminal" evidence="10">
    <location>
        <begin position="13"/>
        <end position="256"/>
    </location>
</feature>
<evidence type="ECO:0000313" key="13">
    <source>
        <dbReference type="Proteomes" id="UP000831786"/>
    </source>
</evidence>
<evidence type="ECO:0000259" key="10">
    <source>
        <dbReference type="Pfam" id="PF00370"/>
    </source>
</evidence>
<comment type="similarity">
    <text evidence="1 8">Belongs to the FGGY kinase family.</text>
</comment>
<dbReference type="PROSITE" id="PS00445">
    <property type="entry name" value="FGGY_KINASES_2"/>
    <property type="match status" value="1"/>
</dbReference>
<protein>
    <recommendedName>
        <fullName evidence="9">Xylulose kinase</fullName>
        <shortName evidence="9">Xylulokinase</shortName>
        <ecNumber evidence="9">2.7.1.17</ecNumber>
    </recommendedName>
</protein>
<dbReference type="Pfam" id="PF02782">
    <property type="entry name" value="FGGY_C"/>
    <property type="match status" value="1"/>
</dbReference>
<evidence type="ECO:0000256" key="4">
    <source>
        <dbReference type="ARBA" id="ARBA00022741"/>
    </source>
</evidence>
<dbReference type="PANTHER" id="PTHR43095:SF5">
    <property type="entry name" value="XYLULOSE KINASE"/>
    <property type="match status" value="1"/>
</dbReference>
<dbReference type="CDD" id="cd07805">
    <property type="entry name" value="ASKHA_NBD_FGGY_CvXK-like"/>
    <property type="match status" value="1"/>
</dbReference>